<keyword evidence="2" id="KW-1185">Reference proteome</keyword>
<comment type="caution">
    <text evidence="1">The sequence shown here is derived from an EMBL/GenBank/DDBJ whole genome shotgun (WGS) entry which is preliminary data.</text>
</comment>
<reference evidence="1" key="2">
    <citation type="submission" date="2022-01" db="EMBL/GenBank/DDBJ databases">
        <authorList>
            <person name="Yamashiro T."/>
            <person name="Shiraishi A."/>
            <person name="Satake H."/>
            <person name="Nakayama K."/>
        </authorList>
    </citation>
    <scope>NUCLEOTIDE SEQUENCE</scope>
</reference>
<evidence type="ECO:0000313" key="2">
    <source>
        <dbReference type="Proteomes" id="UP001151760"/>
    </source>
</evidence>
<reference evidence="1" key="1">
    <citation type="journal article" date="2022" name="Int. J. Mol. Sci.">
        <title>Draft Genome of Tanacetum Coccineum: Genomic Comparison of Closely Related Tanacetum-Family Plants.</title>
        <authorList>
            <person name="Yamashiro T."/>
            <person name="Shiraishi A."/>
            <person name="Nakayama K."/>
            <person name="Satake H."/>
        </authorList>
    </citation>
    <scope>NUCLEOTIDE SEQUENCE</scope>
</reference>
<organism evidence="1 2">
    <name type="scientific">Tanacetum coccineum</name>
    <dbReference type="NCBI Taxonomy" id="301880"/>
    <lineage>
        <taxon>Eukaryota</taxon>
        <taxon>Viridiplantae</taxon>
        <taxon>Streptophyta</taxon>
        <taxon>Embryophyta</taxon>
        <taxon>Tracheophyta</taxon>
        <taxon>Spermatophyta</taxon>
        <taxon>Magnoliopsida</taxon>
        <taxon>eudicotyledons</taxon>
        <taxon>Gunneridae</taxon>
        <taxon>Pentapetalae</taxon>
        <taxon>asterids</taxon>
        <taxon>campanulids</taxon>
        <taxon>Asterales</taxon>
        <taxon>Asteraceae</taxon>
        <taxon>Asteroideae</taxon>
        <taxon>Anthemideae</taxon>
        <taxon>Anthemidinae</taxon>
        <taxon>Tanacetum</taxon>
    </lineage>
</organism>
<name>A0ABQ4ZWV8_9ASTR</name>
<gene>
    <name evidence="1" type="ORF">Tco_0801757</name>
</gene>
<proteinExistence type="predicted"/>
<accession>A0ABQ4ZWV8</accession>
<evidence type="ECO:0000313" key="1">
    <source>
        <dbReference type="EMBL" id="GJS94789.1"/>
    </source>
</evidence>
<sequence>MYKMSVINATLPNTPNSLVLNNNDLVPLSTSIPTAKNPSEQVRRSTRQTTRPVWLKDFVDPTPANKHAPHYHLFASTKFMGLPQPHITFLANFFGHHEPTRYKQTLQHSGWIQTMDKELEALEKNNTLSLTTLPPGHKPISSK</sequence>
<dbReference type="EMBL" id="BQNB010011759">
    <property type="protein sequence ID" value="GJS94789.1"/>
    <property type="molecule type" value="Genomic_DNA"/>
</dbReference>
<protein>
    <submittedName>
        <fullName evidence="1">Uncharacterized protein</fullName>
    </submittedName>
</protein>
<dbReference type="Proteomes" id="UP001151760">
    <property type="component" value="Unassembled WGS sequence"/>
</dbReference>